<dbReference type="Proteomes" id="UP000285624">
    <property type="component" value="Unassembled WGS sequence"/>
</dbReference>
<dbReference type="Proteomes" id="UP000285883">
    <property type="component" value="Unassembled WGS sequence"/>
</dbReference>
<dbReference type="EMBL" id="JPWV03000273">
    <property type="protein sequence ID" value="KAG2519548.1"/>
    <property type="molecule type" value="Genomic_DNA"/>
</dbReference>
<evidence type="ECO:0000313" key="4">
    <source>
        <dbReference type="EMBL" id="RLN78995.1"/>
    </source>
</evidence>
<gene>
    <name evidence="3" type="ORF">BBI17_005447</name>
    <name evidence="4" type="ORF">BBO99_00005578</name>
    <name evidence="1" type="ORF">JM16_007110</name>
    <name evidence="2" type="ORF">JM18_006900</name>
</gene>
<dbReference type="EMBL" id="MBDN02000165">
    <property type="protein sequence ID" value="RLN78995.1"/>
    <property type="molecule type" value="Genomic_DNA"/>
</dbReference>
<evidence type="ECO:0000313" key="6">
    <source>
        <dbReference type="Proteomes" id="UP000285883"/>
    </source>
</evidence>
<reference evidence="5 6" key="2">
    <citation type="submission" date="2018-07" db="EMBL/GenBank/DDBJ databases">
        <title>Genome sequencing of oomycete isolates from Chile give support for New Zealand origin for Phytophthora kernoviae and make available the first Nothophytophthora sp. genome.</title>
        <authorList>
            <person name="Studholme D.J."/>
            <person name="Sanfuentes E."/>
            <person name="Panda P."/>
            <person name="Hill R."/>
            <person name="Sambles C."/>
            <person name="Grant M."/>
            <person name="Williams N.M."/>
            <person name="Mcdougal R.L."/>
        </authorList>
    </citation>
    <scope>NUCLEOTIDE SEQUENCE [LARGE SCALE GENOMIC DNA]</scope>
    <source>
        <strain evidence="3">Chile2</strain>
        <strain evidence="4">Chile4</strain>
    </source>
</reference>
<dbReference type="Proteomes" id="UP000785171">
    <property type="component" value="Unassembled WGS sequence"/>
</dbReference>
<dbReference type="AlphaFoldDB" id="A0A3R7NFA2"/>
<dbReference type="EMBL" id="JPWU03000270">
    <property type="protein sequence ID" value="KAG2520876.1"/>
    <property type="molecule type" value="Genomic_DNA"/>
</dbReference>
<evidence type="ECO:0000313" key="3">
    <source>
        <dbReference type="EMBL" id="RLN15048.1"/>
    </source>
</evidence>
<accession>A0A3R7NFA2</accession>
<dbReference type="Proteomes" id="UP000792063">
    <property type="component" value="Unassembled WGS sequence"/>
</dbReference>
<comment type="caution">
    <text evidence="4">The sequence shown here is derived from an EMBL/GenBank/DDBJ whole genome shotgun (WGS) entry which is preliminary data.</text>
</comment>
<dbReference type="EMBL" id="MAYM02001511">
    <property type="protein sequence ID" value="RLN15048.1"/>
    <property type="molecule type" value="Genomic_DNA"/>
</dbReference>
<evidence type="ECO:0000313" key="5">
    <source>
        <dbReference type="Proteomes" id="UP000285624"/>
    </source>
</evidence>
<evidence type="ECO:0000313" key="1">
    <source>
        <dbReference type="EMBL" id="KAG2519548.1"/>
    </source>
</evidence>
<name>A0A3R7NFA2_9STRA</name>
<reference evidence="1" key="1">
    <citation type="journal article" date="2015" name="Genom Data">
        <title>Genome sequences of six Phytophthora species associated with forests in New Zealand.</title>
        <authorList>
            <person name="Studholme D.J."/>
            <person name="McDougal R.L."/>
            <person name="Sambles C."/>
            <person name="Hansen E."/>
            <person name="Hardy G."/>
            <person name="Grant M."/>
            <person name="Ganley R.J."/>
            <person name="Williams N.M."/>
        </authorList>
    </citation>
    <scope>NUCLEOTIDE SEQUENCE</scope>
    <source>
        <strain evidence="1">NZFS 2646</strain>
        <strain evidence="2">NZFS 3630</strain>
    </source>
</reference>
<organism evidence="4 5">
    <name type="scientific">Phytophthora kernoviae</name>
    <dbReference type="NCBI Taxonomy" id="325452"/>
    <lineage>
        <taxon>Eukaryota</taxon>
        <taxon>Sar</taxon>
        <taxon>Stramenopiles</taxon>
        <taxon>Oomycota</taxon>
        <taxon>Peronosporomycetes</taxon>
        <taxon>Peronosporales</taxon>
        <taxon>Peronosporaceae</taxon>
        <taxon>Phytophthora</taxon>
    </lineage>
</organism>
<dbReference type="STRING" id="325452.A0A3R7NFA2"/>
<reference evidence="1" key="3">
    <citation type="submission" date="2020-06" db="EMBL/GenBank/DDBJ databases">
        <authorList>
            <person name="Studholme D.J."/>
        </authorList>
    </citation>
    <scope>NUCLEOTIDE SEQUENCE</scope>
    <source>
        <strain evidence="1">NZFS 2646</strain>
        <strain evidence="2">NZFS 3630</strain>
    </source>
</reference>
<protein>
    <submittedName>
        <fullName evidence="4">Uncharacterized protein</fullName>
    </submittedName>
</protein>
<sequence length="171" mass="19130">MATSLSIEAYKRKQNVLAAKALQRRAGVAKSISRARSKESYSAEQRRYLNACVENHSDPDARLLAALREEKFMLKLDKFGLKELAFHMGFLQKTKRCKSISISLGSVTVNRDLRCKFDRLGVKKAYAFTSQGAASVVRSACTSAYKTPNLLRFHLIGVQMCLEAMPLLPKV</sequence>
<proteinExistence type="predicted"/>
<keyword evidence="5" id="KW-1185">Reference proteome</keyword>
<evidence type="ECO:0000313" key="2">
    <source>
        <dbReference type="EMBL" id="KAG2520876.1"/>
    </source>
</evidence>